<protein>
    <submittedName>
        <fullName evidence="1">Uncharacterized protein</fullName>
    </submittedName>
</protein>
<dbReference type="PANTHER" id="PTHR35716:SF5">
    <property type="entry name" value="RING-TYPE DOMAIN-CONTAINING PROTEIN"/>
    <property type="match status" value="1"/>
</dbReference>
<dbReference type="EMBL" id="JABFUD020000019">
    <property type="protein sequence ID" value="KAI5065372.1"/>
    <property type="molecule type" value="Genomic_DNA"/>
</dbReference>
<dbReference type="Proteomes" id="UP000886520">
    <property type="component" value="Chromosome 19"/>
</dbReference>
<keyword evidence="2" id="KW-1185">Reference proteome</keyword>
<proteinExistence type="predicted"/>
<organism evidence="1 2">
    <name type="scientific">Adiantum capillus-veneris</name>
    <name type="common">Maidenhair fern</name>
    <dbReference type="NCBI Taxonomy" id="13818"/>
    <lineage>
        <taxon>Eukaryota</taxon>
        <taxon>Viridiplantae</taxon>
        <taxon>Streptophyta</taxon>
        <taxon>Embryophyta</taxon>
        <taxon>Tracheophyta</taxon>
        <taxon>Polypodiopsida</taxon>
        <taxon>Polypodiidae</taxon>
        <taxon>Polypodiales</taxon>
        <taxon>Pteridineae</taxon>
        <taxon>Pteridaceae</taxon>
        <taxon>Vittarioideae</taxon>
        <taxon>Adiantum</taxon>
    </lineage>
</organism>
<reference evidence="1" key="1">
    <citation type="submission" date="2021-01" db="EMBL/GenBank/DDBJ databases">
        <title>Adiantum capillus-veneris genome.</title>
        <authorList>
            <person name="Fang Y."/>
            <person name="Liao Q."/>
        </authorList>
    </citation>
    <scope>NUCLEOTIDE SEQUENCE</scope>
    <source>
        <strain evidence="1">H3</strain>
        <tissue evidence="1">Leaf</tissue>
    </source>
</reference>
<comment type="caution">
    <text evidence="1">The sequence shown here is derived from an EMBL/GenBank/DDBJ whole genome shotgun (WGS) entry which is preliminary data.</text>
</comment>
<evidence type="ECO:0000313" key="2">
    <source>
        <dbReference type="Proteomes" id="UP000886520"/>
    </source>
</evidence>
<dbReference type="PANTHER" id="PTHR35716">
    <property type="entry name" value="OS05G0574700 PROTEIN-RELATED"/>
    <property type="match status" value="1"/>
</dbReference>
<dbReference type="OrthoDB" id="10266005at2759"/>
<evidence type="ECO:0000313" key="1">
    <source>
        <dbReference type="EMBL" id="KAI5065372.1"/>
    </source>
</evidence>
<gene>
    <name evidence="1" type="ORF">GOP47_0020067</name>
</gene>
<dbReference type="AlphaFoldDB" id="A0A9D4UCR2"/>
<sequence length="219" mass="24504">MKHLVSDILRTCNRSAMILCACSTSMPWWASSQMTLLQLKFSGPLKLNLPKARLLVSECSFQSQESVERNDAAISGPLFGPHPRLTAEDAVKVQLHALSKNDEPRRDHGLEVMYHFANAEGMLEGGTLSCYFGFPADLYHFGHFSLKFKSRFKELLCLKSFHIGNQNIYCKGLIPTARVQVQVTLAGGEILSFTFFMSKIKRGSQSPCWLTDAIAQDEI</sequence>
<accession>A0A9D4UCR2</accession>
<name>A0A9D4UCR2_ADICA</name>